<gene>
    <name evidence="3" type="ORF">BZG36_01932</name>
</gene>
<evidence type="ECO:0000256" key="1">
    <source>
        <dbReference type="SAM" id="MobiDB-lite"/>
    </source>
</evidence>
<keyword evidence="2" id="KW-0812">Transmembrane</keyword>
<feature type="compositionally biased region" description="Low complexity" evidence="1">
    <location>
        <begin position="381"/>
        <end position="394"/>
    </location>
</feature>
<dbReference type="EMBL" id="MVBO01000018">
    <property type="protein sequence ID" value="OZJ05281.1"/>
    <property type="molecule type" value="Genomic_DNA"/>
</dbReference>
<feature type="region of interest" description="Disordered" evidence="1">
    <location>
        <begin position="321"/>
        <end position="427"/>
    </location>
</feature>
<reference evidence="3 4" key="1">
    <citation type="journal article" date="2017" name="Mycologia">
        <title>Bifiguratus adelaidae, gen. et sp. nov., a new member of Mucoromycotina in endophytic and soil-dwelling habitats.</title>
        <authorList>
            <person name="Torres-Cruz T.J."/>
            <person name="Billingsley Tobias T.L."/>
            <person name="Almatruk M."/>
            <person name="Hesse C."/>
            <person name="Kuske C.R."/>
            <person name="Desiro A."/>
            <person name="Benucci G.M."/>
            <person name="Bonito G."/>
            <person name="Stajich J.E."/>
            <person name="Dunlap C."/>
            <person name="Arnold A.E."/>
            <person name="Porras-Alfaro A."/>
        </authorList>
    </citation>
    <scope>NUCLEOTIDE SEQUENCE [LARGE SCALE GENOMIC DNA]</scope>
    <source>
        <strain evidence="3 4">AZ0501</strain>
    </source>
</reference>
<comment type="caution">
    <text evidence="3">The sequence shown here is derived from an EMBL/GenBank/DDBJ whole genome shotgun (WGS) entry which is preliminary data.</text>
</comment>
<keyword evidence="2" id="KW-0472">Membrane</keyword>
<feature type="compositionally biased region" description="Basic and acidic residues" evidence="1">
    <location>
        <begin position="358"/>
        <end position="369"/>
    </location>
</feature>
<protein>
    <submittedName>
        <fullName evidence="3">Uncharacterized protein</fullName>
    </submittedName>
</protein>
<evidence type="ECO:0000256" key="2">
    <source>
        <dbReference type="SAM" id="Phobius"/>
    </source>
</evidence>
<name>A0A261Y3W0_9FUNG</name>
<proteinExistence type="predicted"/>
<sequence>MSVDGVDGPFYPFPPFYSSGNYTFQSPFFLTPVCCAAVLVLVALPHYLWVTRNKIAEPDLVAVDRQTGSSRLASEEETQAILDSGAERTPLAYTSIRHPESTYSIFRNSPPIDQAIHLLSFAIILTHITGMIITILHAVRQSEWTANASVLFFYDTVSVLNWCLAFVLLVGEVQVLGSFQWCQYAAWWSFAVGESMIAWMWGEAFRHPRDGTVFSNYDYAYFYVFLVRYLAINILLLCTLVSFYYATPKQALMPRAQRQDLEQGTATRGEMYGTFSTPAPAAPSPVPPNAPILSGAQHKPDIPEAPSMDTIEPVASVPITTAPVTQADERAESSLTVDDLEVKQPTANEPESNPEPCDIQKPEPYENKEPTSAIEANLPPQADQNDDPQQQDGDVQQEDGDSPDSGNASPAKKKKKKNRRKKSKTTF</sequence>
<organism evidence="3 4">
    <name type="scientific">Bifiguratus adelaidae</name>
    <dbReference type="NCBI Taxonomy" id="1938954"/>
    <lineage>
        <taxon>Eukaryota</taxon>
        <taxon>Fungi</taxon>
        <taxon>Fungi incertae sedis</taxon>
        <taxon>Mucoromycota</taxon>
        <taxon>Mucoromycotina</taxon>
        <taxon>Endogonomycetes</taxon>
        <taxon>Endogonales</taxon>
        <taxon>Endogonales incertae sedis</taxon>
        <taxon>Bifiguratus</taxon>
    </lineage>
</organism>
<accession>A0A261Y3W0</accession>
<keyword evidence="4" id="KW-1185">Reference proteome</keyword>
<dbReference type="Proteomes" id="UP000242875">
    <property type="component" value="Unassembled WGS sequence"/>
</dbReference>
<evidence type="ECO:0000313" key="4">
    <source>
        <dbReference type="Proteomes" id="UP000242875"/>
    </source>
</evidence>
<feature type="compositionally biased region" description="Basic residues" evidence="1">
    <location>
        <begin position="411"/>
        <end position="427"/>
    </location>
</feature>
<keyword evidence="2" id="KW-1133">Transmembrane helix</keyword>
<feature type="region of interest" description="Disordered" evidence="1">
    <location>
        <begin position="270"/>
        <end position="308"/>
    </location>
</feature>
<evidence type="ECO:0000313" key="3">
    <source>
        <dbReference type="EMBL" id="OZJ05281.1"/>
    </source>
</evidence>
<feature type="transmembrane region" description="Helical" evidence="2">
    <location>
        <begin position="115"/>
        <end position="139"/>
    </location>
</feature>
<feature type="transmembrane region" description="Helical" evidence="2">
    <location>
        <begin position="28"/>
        <end position="50"/>
    </location>
</feature>
<dbReference type="AlphaFoldDB" id="A0A261Y3W0"/>
<feature type="compositionally biased region" description="Pro residues" evidence="1">
    <location>
        <begin position="280"/>
        <end position="290"/>
    </location>
</feature>
<feature type="transmembrane region" description="Helical" evidence="2">
    <location>
        <begin position="181"/>
        <end position="201"/>
    </location>
</feature>
<feature type="transmembrane region" description="Helical" evidence="2">
    <location>
        <begin position="221"/>
        <end position="246"/>
    </location>
</feature>
<feature type="transmembrane region" description="Helical" evidence="2">
    <location>
        <begin position="151"/>
        <end position="169"/>
    </location>
</feature>